<gene>
    <name evidence="2" type="ORF">BV87_25480</name>
    <name evidence="3" type="ORF">BV87_26450</name>
</gene>
<organism evidence="2 4">
    <name type="scientific">Sphingobium yanoikuyae</name>
    <name type="common">Sphingomonas yanoikuyae</name>
    <dbReference type="NCBI Taxonomy" id="13690"/>
    <lineage>
        <taxon>Bacteria</taxon>
        <taxon>Pseudomonadati</taxon>
        <taxon>Pseudomonadota</taxon>
        <taxon>Alphaproteobacteria</taxon>
        <taxon>Sphingomonadales</taxon>
        <taxon>Sphingomonadaceae</taxon>
        <taxon>Sphingobium</taxon>
    </lineage>
</organism>
<sequence>MARGRLDRTLRLDPAPANHPAEVVEIQFRDEWGKIVQRFDPALFGLPDDISAAIARAFRDHDMASSVATRTARWFAMRVFGRFLREDARVRRAADLDTATIRRFITWLAMPTDGRRRGVRSQSGQFGMIRPVLKRAIADNPGLFAPGFAVPNNPIPLAGVQRLPQDRLTPAAMRALLAVCYAEIDTAWAKFQHGQTIVNLPNVPLHSGRTAERDRWIWKLHRRGHGIMPIDRGLDLNKPDRQRIAEVGGFRELEGYLHLTTDTLVAFYIVLLIQTAANAGPLRQIKRDCLVPHPLERHRVMVEWVKPRAGGKVKRMQRRSFDNRRPYAAPRLIEKLLAMTAPLLPHVEPSKRDRLFLHRFLMTTGRLEREHHAGHIVQATLRSAMLRFYERHNGAIASWNDAHPGKSRSLLPDFSPKLFRSSMASAHYTASQGDIMAAKAVLNHANVATTDIYVDGEAVRRLERDTIARLQSLMITWVTGETPAHDSQHQGPDTSARVTALFGHDCLRPVDGGQAQPGRVCPKLGGCLACPGLIVPIDPGHLARIVQATMHLEAARERIDPIRFSLFYAPSLRALTQDLLPAFPPEMMPDAERHIPALPPLPDLE</sequence>
<dbReference type="AlphaFoldDB" id="A0A0J9CUM2"/>
<keyword evidence="1" id="KW-0233">DNA recombination</keyword>
<dbReference type="GeneID" id="44135253"/>
<geneLocation type="plasmid" evidence="2">
    <name>pSES220</name>
</geneLocation>
<dbReference type="GO" id="GO:0015074">
    <property type="term" value="P:DNA integration"/>
    <property type="evidence" value="ECO:0007669"/>
    <property type="project" value="InterPro"/>
</dbReference>
<dbReference type="Proteomes" id="UP000037029">
    <property type="component" value="Plasmid pses189"/>
</dbReference>
<dbReference type="SUPFAM" id="SSF56349">
    <property type="entry name" value="DNA breaking-rejoining enzymes"/>
    <property type="match status" value="1"/>
</dbReference>
<keyword evidence="2" id="KW-0614">Plasmid</keyword>
<protein>
    <recommendedName>
        <fullName evidence="5">Site-specific integrase</fullName>
    </recommendedName>
</protein>
<geneLocation type="plasmid" evidence="3">
    <name>pSES189</name>
</geneLocation>
<dbReference type="EMBL" id="CP020927">
    <property type="protein sequence ID" value="ATP21991.1"/>
    <property type="molecule type" value="Genomic_DNA"/>
</dbReference>
<name>A0A0J9CUM2_SPHYA</name>
<dbReference type="EMBL" id="CP020926">
    <property type="protein sequence ID" value="ATP21816.1"/>
    <property type="molecule type" value="Genomic_DNA"/>
</dbReference>
<dbReference type="Gene3D" id="1.10.443.10">
    <property type="entry name" value="Intergrase catalytic core"/>
    <property type="match status" value="1"/>
</dbReference>
<evidence type="ECO:0000256" key="1">
    <source>
        <dbReference type="ARBA" id="ARBA00023172"/>
    </source>
</evidence>
<proteinExistence type="predicted"/>
<evidence type="ECO:0000313" key="3">
    <source>
        <dbReference type="EMBL" id="ATP21991.1"/>
    </source>
</evidence>
<evidence type="ECO:0008006" key="5">
    <source>
        <dbReference type="Google" id="ProtNLM"/>
    </source>
</evidence>
<dbReference type="RefSeq" id="WP_048939389.1">
    <property type="nucleotide sequence ID" value="NZ_CP020926.1"/>
</dbReference>
<reference evidence="2 4" key="1">
    <citation type="submission" date="2017-04" db="EMBL/GenBank/DDBJ databases">
        <title>Characterization, genome and methylation analysis of a phthalic acid esters degrading strain Sphingobium yanoikuyae SHJ.</title>
        <authorList>
            <person name="Feng L."/>
        </authorList>
    </citation>
    <scope>NUCLEOTIDE SEQUENCE [LARGE SCALE GENOMIC DNA]</scope>
    <source>
        <strain evidence="2 4">SHJ</strain>
        <plasmid evidence="4">Plasmid pses189</plasmid>
        <plasmid evidence="4">Plasmid pses220</plasmid>
        <plasmid evidence="3">pSES189</plasmid>
        <plasmid evidence="2">pSES220</plasmid>
    </source>
</reference>
<accession>A0A0J9CUM2</accession>
<geneLocation type="plasmid" evidence="4">
    <name>pses220</name>
</geneLocation>
<geneLocation type="plasmid" evidence="4">
    <name>pses189</name>
</geneLocation>
<evidence type="ECO:0000313" key="4">
    <source>
        <dbReference type="Proteomes" id="UP000037029"/>
    </source>
</evidence>
<dbReference type="InterPro" id="IPR013762">
    <property type="entry name" value="Integrase-like_cat_sf"/>
</dbReference>
<evidence type="ECO:0000313" key="2">
    <source>
        <dbReference type="EMBL" id="ATP21816.1"/>
    </source>
</evidence>
<dbReference type="GO" id="GO:0006310">
    <property type="term" value="P:DNA recombination"/>
    <property type="evidence" value="ECO:0007669"/>
    <property type="project" value="UniProtKB-KW"/>
</dbReference>
<dbReference type="GO" id="GO:0003677">
    <property type="term" value="F:DNA binding"/>
    <property type="evidence" value="ECO:0007669"/>
    <property type="project" value="InterPro"/>
</dbReference>
<dbReference type="InterPro" id="IPR011010">
    <property type="entry name" value="DNA_brk_join_enz"/>
</dbReference>
<dbReference type="Proteomes" id="UP000037029">
    <property type="component" value="Plasmid pses220"/>
</dbReference>